<sequence>MNTPKTVLIISTLDTKREETRYLKYKFKEIDVLPLLMDLSMRGKEPSRAELTPSHVASAGGSTIEEINQSRERSTITNIIIDGATKIARDLYLAGKIHGVMAIGGSTGSLMATDVMRSLPFGIPKLMISSTAALPGLSTRYIGTGDILLFHSVIEISGVTDMLKNVMDRACYAMKGMIKYVDNTLAAHNKKTIAMTMLGPCEQCARTVRAALEKQGFQITGFSAAGVGDQAMEKMIAEGFFHGVIDLAPGGVGEHYFGYMRDGGPDRLESAGKKGIPQIVSTCSVNHMTPARSKYKKDFYERRKYDLDKFRTWLRLSPDELKQVAGEFARKLNGAKGPVKIMIPLKGWSSVDASGNPTHDPEEDRIFTQTLRSLLDSRIDIIEINANMEDPLFSQMVIKTALEIF</sequence>
<dbReference type="EMBL" id="APJX01000003">
    <property type="protein sequence ID" value="EMS80053.1"/>
    <property type="molecule type" value="Genomic_DNA"/>
</dbReference>
<evidence type="ECO:0000256" key="1">
    <source>
        <dbReference type="SAM" id="MobiDB-lite"/>
    </source>
</evidence>
<evidence type="ECO:0000313" key="5">
    <source>
        <dbReference type="Proteomes" id="UP000014216"/>
    </source>
</evidence>
<feature type="domain" description="UPF0261" evidence="2">
    <location>
        <begin position="5"/>
        <end position="181"/>
    </location>
</feature>
<dbReference type="RefSeq" id="WP_006965386.1">
    <property type="nucleotide sequence ID" value="NZ_APJX01000003.1"/>
</dbReference>
<dbReference type="CDD" id="cd15488">
    <property type="entry name" value="Tm-1-like"/>
    <property type="match status" value="1"/>
</dbReference>
<organism evidence="4 5">
    <name type="scientific">Desulfotignum phosphitoxidans DSM 13687</name>
    <dbReference type="NCBI Taxonomy" id="1286635"/>
    <lineage>
        <taxon>Bacteria</taxon>
        <taxon>Pseudomonadati</taxon>
        <taxon>Thermodesulfobacteriota</taxon>
        <taxon>Desulfobacteria</taxon>
        <taxon>Desulfobacterales</taxon>
        <taxon>Desulfobacteraceae</taxon>
        <taxon>Desulfotignum</taxon>
    </lineage>
</organism>
<feature type="domain" description="UPF0261" evidence="3">
    <location>
        <begin position="190"/>
        <end position="404"/>
    </location>
</feature>
<dbReference type="InterPro" id="IPR056778">
    <property type="entry name" value="UPF0261_C"/>
</dbReference>
<dbReference type="OrthoDB" id="9776369at2"/>
<feature type="region of interest" description="Disordered" evidence="1">
    <location>
        <begin position="46"/>
        <end position="68"/>
    </location>
</feature>
<evidence type="ECO:0000259" key="2">
    <source>
        <dbReference type="Pfam" id="PF06792"/>
    </source>
</evidence>
<dbReference type="PANTHER" id="PTHR31862:SF1">
    <property type="entry name" value="UPF0261 DOMAIN PROTEIN (AFU_ORTHOLOGUE AFUA_1G10120)"/>
    <property type="match status" value="1"/>
</dbReference>
<dbReference type="InterPro" id="IPR051353">
    <property type="entry name" value="Tobamovirus_resist_UPF0261"/>
</dbReference>
<dbReference type="Proteomes" id="UP000014216">
    <property type="component" value="Unassembled WGS sequence"/>
</dbReference>
<dbReference type="Pfam" id="PF06792">
    <property type="entry name" value="UPF0261"/>
    <property type="match status" value="1"/>
</dbReference>
<evidence type="ECO:0000259" key="3">
    <source>
        <dbReference type="Pfam" id="PF23189"/>
    </source>
</evidence>
<protein>
    <submittedName>
        <fullName evidence="4">Uncharacterized protein</fullName>
    </submittedName>
</protein>
<gene>
    <name evidence="4" type="ORF">Dpo_3c01960</name>
</gene>
<dbReference type="Pfam" id="PF23189">
    <property type="entry name" value="UPF0261_C"/>
    <property type="match status" value="1"/>
</dbReference>
<dbReference type="NCBIfam" id="NF002674">
    <property type="entry name" value="PRK02399.1-2"/>
    <property type="match status" value="1"/>
</dbReference>
<keyword evidence="5" id="KW-1185">Reference proteome</keyword>
<accession>S0FY99</accession>
<comment type="caution">
    <text evidence="4">The sequence shown here is derived from an EMBL/GenBank/DDBJ whole genome shotgun (WGS) entry which is preliminary data.</text>
</comment>
<dbReference type="PANTHER" id="PTHR31862">
    <property type="entry name" value="UPF0261 DOMAIN PROTEIN (AFU_ORTHOLOGUE AFUA_1G10120)"/>
    <property type="match status" value="1"/>
</dbReference>
<dbReference type="InterPro" id="IPR044122">
    <property type="entry name" value="UPF0261_N"/>
</dbReference>
<dbReference type="Gene3D" id="3.40.50.12030">
    <property type="entry name" value="Uncharacterised protein family UPF0261, NC domain"/>
    <property type="match status" value="1"/>
</dbReference>
<dbReference type="Gene3D" id="3.40.50.12020">
    <property type="entry name" value="Uncharacterised protein family UPF0261, NN domain"/>
    <property type="match status" value="1"/>
</dbReference>
<dbReference type="PIRSF" id="PIRSF033271">
    <property type="entry name" value="UCP033271"/>
    <property type="match status" value="1"/>
</dbReference>
<evidence type="ECO:0000313" key="4">
    <source>
        <dbReference type="EMBL" id="EMS80053.1"/>
    </source>
</evidence>
<dbReference type="AlphaFoldDB" id="S0FY99"/>
<dbReference type="PATRIC" id="fig|1286635.3.peg.1761"/>
<dbReference type="InterPro" id="IPR008322">
    <property type="entry name" value="UPF0261"/>
</dbReference>
<proteinExistence type="predicted"/>
<reference evidence="4 5" key="1">
    <citation type="journal article" date="2013" name="Genome Announc.">
        <title>Draft Genome Sequence of Desulfotignum phosphitoxidans DSM 13687 Strain FiPS-3.</title>
        <authorList>
            <person name="Poehlein A."/>
            <person name="Daniel R."/>
            <person name="Simeonova D.D."/>
        </authorList>
    </citation>
    <scope>NUCLEOTIDE SEQUENCE [LARGE SCALE GENOMIC DNA]</scope>
    <source>
        <strain evidence="4 5">DSM 13687</strain>
    </source>
</reference>
<name>S0FY99_9BACT</name>